<evidence type="ECO:0000256" key="1">
    <source>
        <dbReference type="SAM" id="MobiDB-lite"/>
    </source>
</evidence>
<feature type="transmembrane region" description="Helical" evidence="2">
    <location>
        <begin position="12"/>
        <end position="39"/>
    </location>
</feature>
<proteinExistence type="predicted"/>
<evidence type="ECO:0000256" key="2">
    <source>
        <dbReference type="SAM" id="Phobius"/>
    </source>
</evidence>
<keyword evidence="2" id="KW-0812">Transmembrane</keyword>
<accession>A0AAQ3L048</accession>
<keyword evidence="2" id="KW-1133">Transmembrane helix</keyword>
<evidence type="ECO:0000313" key="4">
    <source>
        <dbReference type="Proteomes" id="UP001327560"/>
    </source>
</evidence>
<reference evidence="3 4" key="1">
    <citation type="submission" date="2023-10" db="EMBL/GenBank/DDBJ databases">
        <title>Chromosome-scale genome assembly provides insights into flower coloration mechanisms of Canna indica.</title>
        <authorList>
            <person name="Li C."/>
        </authorList>
    </citation>
    <scope>NUCLEOTIDE SEQUENCE [LARGE SCALE GENOMIC DNA]</scope>
    <source>
        <tissue evidence="3">Flower</tissue>
    </source>
</reference>
<keyword evidence="4" id="KW-1185">Reference proteome</keyword>
<protein>
    <submittedName>
        <fullName evidence="3">Uncharacterized protein</fullName>
    </submittedName>
</protein>
<gene>
    <name evidence="3" type="ORF">Cni_G26811</name>
</gene>
<sequence length="208" mass="23531">MDELSKELQVQLGSFLMMLINLHNALVSLQGLLEAYLAYLNFIKNKRRRVVGNKPSYLVVNLDEDVYFRNHEGSKNNSSTPQPPTNNIQYQSDSSIQNQSRSRKRKANSNDALIGSLIDSVNNIGTICESMGQGIRYLSSFFKRLSEGDECQQKVYEGLLAIEDLGLDETQMVDVGENIASSRSTSKYFFSLPMSVKKTFVWRKLSLI</sequence>
<name>A0AAQ3L048_9LILI</name>
<keyword evidence="2" id="KW-0472">Membrane</keyword>
<dbReference type="AlphaFoldDB" id="A0AAQ3L048"/>
<feature type="region of interest" description="Disordered" evidence="1">
    <location>
        <begin position="71"/>
        <end position="108"/>
    </location>
</feature>
<feature type="compositionally biased region" description="Polar residues" evidence="1">
    <location>
        <begin position="88"/>
        <end position="100"/>
    </location>
</feature>
<evidence type="ECO:0000313" key="3">
    <source>
        <dbReference type="EMBL" id="WOL18019.1"/>
    </source>
</evidence>
<dbReference type="Proteomes" id="UP001327560">
    <property type="component" value="Chromosome 8"/>
</dbReference>
<organism evidence="3 4">
    <name type="scientific">Canna indica</name>
    <name type="common">Indian-shot</name>
    <dbReference type="NCBI Taxonomy" id="4628"/>
    <lineage>
        <taxon>Eukaryota</taxon>
        <taxon>Viridiplantae</taxon>
        <taxon>Streptophyta</taxon>
        <taxon>Embryophyta</taxon>
        <taxon>Tracheophyta</taxon>
        <taxon>Spermatophyta</taxon>
        <taxon>Magnoliopsida</taxon>
        <taxon>Liliopsida</taxon>
        <taxon>Zingiberales</taxon>
        <taxon>Cannaceae</taxon>
        <taxon>Canna</taxon>
    </lineage>
</organism>
<dbReference type="EMBL" id="CP136897">
    <property type="protein sequence ID" value="WOL18019.1"/>
    <property type="molecule type" value="Genomic_DNA"/>
</dbReference>